<protein>
    <submittedName>
        <fullName evidence="2">DUF3093 family protein</fullName>
    </submittedName>
</protein>
<keyword evidence="1" id="KW-0472">Membrane</keyword>
<feature type="transmembrane region" description="Helical" evidence="1">
    <location>
        <begin position="38"/>
        <end position="56"/>
    </location>
</feature>
<evidence type="ECO:0000313" key="2">
    <source>
        <dbReference type="EMBL" id="WAL65246.1"/>
    </source>
</evidence>
<organism evidence="2 3">
    <name type="scientific">Amycolatopsis cynarae</name>
    <dbReference type="NCBI Taxonomy" id="2995223"/>
    <lineage>
        <taxon>Bacteria</taxon>
        <taxon>Bacillati</taxon>
        <taxon>Actinomycetota</taxon>
        <taxon>Actinomycetes</taxon>
        <taxon>Pseudonocardiales</taxon>
        <taxon>Pseudonocardiaceae</taxon>
        <taxon>Amycolatopsis</taxon>
    </lineage>
</organism>
<evidence type="ECO:0000313" key="3">
    <source>
        <dbReference type="Proteomes" id="UP001163203"/>
    </source>
</evidence>
<dbReference type="RefSeq" id="WP_268755413.1">
    <property type="nucleotide sequence ID" value="NZ_CP113836.1"/>
</dbReference>
<reference evidence="2" key="1">
    <citation type="submission" date="2022-11" db="EMBL/GenBank/DDBJ databases">
        <authorList>
            <person name="Mo P."/>
        </authorList>
    </citation>
    <scope>NUCLEOTIDE SEQUENCE</scope>
    <source>
        <strain evidence="2">HUAS 11-8</strain>
    </source>
</reference>
<sequence>MSEARYLEYGAKWRALWYGPLFALAGFLVELATGRPHTVAWVLVALGLAVITAPWVQARRRFLTVRVTGTDLWQGREQVPLEQIAEVTEVGAPAGARVLGGGWSAPRQYDELPLRLTDGTVVIAWAKDVPALRAALTAAQAPGTPRP</sequence>
<dbReference type="EMBL" id="CP113836">
    <property type="protein sequence ID" value="WAL65246.1"/>
    <property type="molecule type" value="Genomic_DNA"/>
</dbReference>
<accession>A0ABY7AZ00</accession>
<proteinExistence type="predicted"/>
<name>A0ABY7AZ00_9PSEU</name>
<keyword evidence="3" id="KW-1185">Reference proteome</keyword>
<dbReference type="Proteomes" id="UP001163203">
    <property type="component" value="Chromosome"/>
</dbReference>
<gene>
    <name evidence="2" type="ORF">ORV05_30780</name>
</gene>
<feature type="transmembrane region" description="Helical" evidence="1">
    <location>
        <begin position="15"/>
        <end position="32"/>
    </location>
</feature>
<dbReference type="Pfam" id="PF11292">
    <property type="entry name" value="DUF3093"/>
    <property type="match status" value="1"/>
</dbReference>
<evidence type="ECO:0000256" key="1">
    <source>
        <dbReference type="SAM" id="Phobius"/>
    </source>
</evidence>
<keyword evidence="1" id="KW-0812">Transmembrane</keyword>
<dbReference type="InterPro" id="IPR021443">
    <property type="entry name" value="DUF3093"/>
</dbReference>
<keyword evidence="1" id="KW-1133">Transmembrane helix</keyword>